<sequence length="437" mass="50623">MLEECVDNKETCPGCGTVLVIPYIQCAECGPPAIDICLHCFARGVEMGHHHSNHKYKVVKNDFPLFGRVWNVDEELRLLNAIEECGIGNWLDIAKRIRTKNKYQCESHYNKYYLEDPVPPLPGTVEVDFTNHPAPIVFKLSDDPPRPPDGSSFQQEMAGYMAARGDFSAEYDDYAELYLREMEFSEDDDQLDLDLKTAVIEMYLNVLRERQRRKRIIRDFGLINVRRSAIFYRRYDRTLASGRLDAFRVFGQLLPPVEWDMYLEGLHAEFTLRQDITRLQSYRKAGLRLLRLGRMYDFMNTRRQCSRQQRHLLTDMLSSLQVDSAHQLWLHSPSVINTIARGLPVPLPNPARKSAPALNIVSLPGYDKLSDEERQLCSGVRLVPEAYLEFRRLLIAECSRLHGLRLAQARPLIKIDVNKTRKIYDFLLRSSLIYKPT</sequence>
<dbReference type="GO" id="GO:0006357">
    <property type="term" value="P:regulation of transcription by RNA polymerase II"/>
    <property type="evidence" value="ECO:0007669"/>
    <property type="project" value="InterPro"/>
</dbReference>
<dbReference type="SMART" id="SM00717">
    <property type="entry name" value="SANT"/>
    <property type="match status" value="1"/>
</dbReference>
<feature type="domain" description="Myb-like" evidence="6">
    <location>
        <begin position="70"/>
        <end position="113"/>
    </location>
</feature>
<dbReference type="SUPFAM" id="SSF46689">
    <property type="entry name" value="Homeodomain-like"/>
    <property type="match status" value="2"/>
</dbReference>
<dbReference type="InterPro" id="IPR016827">
    <property type="entry name" value="Ada2/TADA2"/>
</dbReference>
<proteinExistence type="predicted"/>
<dbReference type="Gene3D" id="1.10.10.60">
    <property type="entry name" value="Homeodomain-like"/>
    <property type="match status" value="1"/>
</dbReference>
<keyword evidence="2" id="KW-0863">Zinc-finger</keyword>
<reference evidence="10" key="1">
    <citation type="journal article" date="2023" name="Mol. Biol. Evol.">
        <title>Third-Generation Sequencing Reveals the Adaptive Role of the Epigenome in Three Deep-Sea Polychaetes.</title>
        <authorList>
            <person name="Perez M."/>
            <person name="Aroh O."/>
            <person name="Sun Y."/>
            <person name="Lan Y."/>
            <person name="Juniper S.K."/>
            <person name="Young C.R."/>
            <person name="Angers B."/>
            <person name="Qian P.Y."/>
        </authorList>
    </citation>
    <scope>NUCLEOTIDE SEQUENCE</scope>
    <source>
        <strain evidence="10">R07B-5</strain>
    </source>
</reference>
<dbReference type="GO" id="GO:0003682">
    <property type="term" value="F:chromatin binding"/>
    <property type="evidence" value="ECO:0007669"/>
    <property type="project" value="TreeGrafter"/>
</dbReference>
<dbReference type="InterPro" id="IPR036388">
    <property type="entry name" value="WH-like_DNA-bd_sf"/>
</dbReference>
<evidence type="ECO:0000259" key="6">
    <source>
        <dbReference type="PROSITE" id="PS50090"/>
    </source>
</evidence>
<keyword evidence="5" id="KW-0804">Transcription</keyword>
<dbReference type="Proteomes" id="UP001209878">
    <property type="component" value="Unassembled WGS sequence"/>
</dbReference>
<evidence type="ECO:0000256" key="3">
    <source>
        <dbReference type="ARBA" id="ARBA00022833"/>
    </source>
</evidence>
<feature type="domain" description="SWIRM" evidence="7">
    <location>
        <begin position="349"/>
        <end position="437"/>
    </location>
</feature>
<dbReference type="InterPro" id="IPR000433">
    <property type="entry name" value="Znf_ZZ"/>
</dbReference>
<dbReference type="Pfam" id="PF25299">
    <property type="entry name" value="ZZ_ADA2"/>
    <property type="match status" value="1"/>
</dbReference>
<dbReference type="SUPFAM" id="SSF57850">
    <property type="entry name" value="RING/U-box"/>
    <property type="match status" value="1"/>
</dbReference>
<dbReference type="FunFam" id="1.10.10.10:FF:000087">
    <property type="entry name" value="Transcriptional adapter 2"/>
    <property type="match status" value="1"/>
</dbReference>
<dbReference type="GO" id="GO:0005634">
    <property type="term" value="C:nucleus"/>
    <property type="evidence" value="ECO:0007669"/>
    <property type="project" value="UniProtKB-SubCell"/>
</dbReference>
<organism evidence="10 11">
    <name type="scientific">Ridgeia piscesae</name>
    <name type="common">Tubeworm</name>
    <dbReference type="NCBI Taxonomy" id="27915"/>
    <lineage>
        <taxon>Eukaryota</taxon>
        <taxon>Metazoa</taxon>
        <taxon>Spiralia</taxon>
        <taxon>Lophotrochozoa</taxon>
        <taxon>Annelida</taxon>
        <taxon>Polychaeta</taxon>
        <taxon>Sedentaria</taxon>
        <taxon>Canalipalpata</taxon>
        <taxon>Sabellida</taxon>
        <taxon>Siboglinidae</taxon>
        <taxon>Ridgeia</taxon>
    </lineage>
</organism>
<dbReference type="GO" id="GO:0003713">
    <property type="term" value="F:transcription coactivator activity"/>
    <property type="evidence" value="ECO:0007669"/>
    <property type="project" value="InterPro"/>
</dbReference>
<evidence type="ECO:0000313" key="10">
    <source>
        <dbReference type="EMBL" id="KAK2172795.1"/>
    </source>
</evidence>
<dbReference type="EMBL" id="JAODUO010000927">
    <property type="protein sequence ID" value="KAK2172795.1"/>
    <property type="molecule type" value="Genomic_DNA"/>
</dbReference>
<dbReference type="GO" id="GO:0008270">
    <property type="term" value="F:zinc ion binding"/>
    <property type="evidence" value="ECO:0007669"/>
    <property type="project" value="UniProtKB-KW"/>
</dbReference>
<dbReference type="InterPro" id="IPR001005">
    <property type="entry name" value="SANT/Myb"/>
</dbReference>
<dbReference type="PROSITE" id="PS51293">
    <property type="entry name" value="SANT"/>
    <property type="match status" value="1"/>
</dbReference>
<dbReference type="Pfam" id="PF22941">
    <property type="entry name" value="TADA2A-like_3rd"/>
    <property type="match status" value="1"/>
</dbReference>
<dbReference type="PROSITE" id="PS50090">
    <property type="entry name" value="MYB_LIKE"/>
    <property type="match status" value="1"/>
</dbReference>
<name>A0AAD9NJZ1_RIDPI</name>
<dbReference type="Pfam" id="PF00249">
    <property type="entry name" value="Myb_DNA-binding"/>
    <property type="match status" value="1"/>
</dbReference>
<keyword evidence="3" id="KW-0862">Zinc</keyword>
<evidence type="ECO:0000256" key="5">
    <source>
        <dbReference type="PIRNR" id="PIRNR025024"/>
    </source>
</evidence>
<dbReference type="Gene3D" id="1.10.10.10">
    <property type="entry name" value="Winged helix-like DNA-binding domain superfamily/Winged helix DNA-binding domain"/>
    <property type="match status" value="1"/>
</dbReference>
<comment type="subcellular location">
    <subcellularLocation>
        <location evidence="5">Nucleus</location>
    </subcellularLocation>
</comment>
<dbReference type="PIRSF" id="PIRSF025024">
    <property type="entry name" value="Transcriptional_adaptor_2"/>
    <property type="match status" value="1"/>
</dbReference>
<dbReference type="Pfam" id="PF04433">
    <property type="entry name" value="SWIRM"/>
    <property type="match status" value="1"/>
</dbReference>
<dbReference type="CDD" id="cd00167">
    <property type="entry name" value="SANT"/>
    <property type="match status" value="1"/>
</dbReference>
<dbReference type="InterPro" id="IPR017930">
    <property type="entry name" value="Myb_dom"/>
</dbReference>
<evidence type="ECO:0000259" key="9">
    <source>
        <dbReference type="PROSITE" id="PS51294"/>
    </source>
</evidence>
<evidence type="ECO:0000256" key="1">
    <source>
        <dbReference type="ARBA" id="ARBA00022723"/>
    </source>
</evidence>
<dbReference type="PANTHER" id="PTHR12374">
    <property type="entry name" value="TRANSCRIPTIONAL ADAPTOR 2 ADA2 -RELATED"/>
    <property type="match status" value="1"/>
</dbReference>
<dbReference type="PROSITE" id="PS50934">
    <property type="entry name" value="SWIRM"/>
    <property type="match status" value="1"/>
</dbReference>
<dbReference type="PROSITE" id="PS51294">
    <property type="entry name" value="HTH_MYB"/>
    <property type="match status" value="1"/>
</dbReference>
<keyword evidence="11" id="KW-1185">Reference proteome</keyword>
<dbReference type="InterPro" id="IPR007526">
    <property type="entry name" value="SWIRM"/>
</dbReference>
<evidence type="ECO:0000259" key="8">
    <source>
        <dbReference type="PROSITE" id="PS51293"/>
    </source>
</evidence>
<dbReference type="InterPro" id="IPR009057">
    <property type="entry name" value="Homeodomain-like_sf"/>
</dbReference>
<accession>A0AAD9NJZ1</accession>
<dbReference type="InterPro" id="IPR055141">
    <property type="entry name" value="TADA2A_B-like_dom"/>
</dbReference>
<dbReference type="InterPro" id="IPR017884">
    <property type="entry name" value="SANT_dom"/>
</dbReference>
<keyword evidence="1" id="KW-0479">Metal-binding</keyword>
<feature type="domain" description="SANT" evidence="8">
    <location>
        <begin position="65"/>
        <end position="117"/>
    </location>
</feature>
<comment type="caution">
    <text evidence="10">The sequence shown here is derived from an EMBL/GenBank/DDBJ whole genome shotgun (WGS) entry which is preliminary data.</text>
</comment>
<dbReference type="PANTHER" id="PTHR12374:SF20">
    <property type="entry name" value="TRANSCRIPTIONAL ADAPTER 2-ALPHA"/>
    <property type="match status" value="1"/>
</dbReference>
<feature type="domain" description="HTH myb-type" evidence="9">
    <location>
        <begin position="70"/>
        <end position="117"/>
    </location>
</feature>
<dbReference type="GO" id="GO:0140672">
    <property type="term" value="C:ATAC complex"/>
    <property type="evidence" value="ECO:0007669"/>
    <property type="project" value="UniProtKB-ARBA"/>
</dbReference>
<dbReference type="FunFam" id="1.10.10.60:FF:000110">
    <property type="entry name" value="Transcriptional adapter"/>
    <property type="match status" value="1"/>
</dbReference>
<dbReference type="AlphaFoldDB" id="A0AAD9NJZ1"/>
<evidence type="ECO:0000256" key="2">
    <source>
        <dbReference type="ARBA" id="ARBA00022771"/>
    </source>
</evidence>
<dbReference type="GO" id="GO:0006338">
    <property type="term" value="P:chromatin remodeling"/>
    <property type="evidence" value="ECO:0007669"/>
    <property type="project" value="TreeGrafter"/>
</dbReference>
<keyword evidence="4 5" id="KW-0539">Nucleus</keyword>
<gene>
    <name evidence="10" type="ORF">NP493_928g00020</name>
</gene>
<protein>
    <recommendedName>
        <fullName evidence="5">Transcriptional adapter</fullName>
    </recommendedName>
</protein>
<evidence type="ECO:0000313" key="11">
    <source>
        <dbReference type="Proteomes" id="UP001209878"/>
    </source>
</evidence>
<evidence type="ECO:0000259" key="7">
    <source>
        <dbReference type="PROSITE" id="PS50934"/>
    </source>
</evidence>
<evidence type="ECO:0000256" key="4">
    <source>
        <dbReference type="ARBA" id="ARBA00023242"/>
    </source>
</evidence>
<keyword evidence="5" id="KW-0805">Transcription regulation</keyword>